<evidence type="ECO:0000256" key="10">
    <source>
        <dbReference type="SAM" id="SignalP"/>
    </source>
</evidence>
<sequence>MNLLTSDLVQLCCMIIWLTRVKAQQLNDATCFIYVFGLMTSVCFMVCVALERYLVISQPLWYRFRRTIRFSVVVCVCVWVLALVGILFLSLASDFSYPAAVFCVVLLLPFPVLVFSLVGSLRALSSSISVHSREKRRIVGVLVLVLLNYSLLFLPTIVLSFCRQYDSVLHGASFALIQFSPLANLVLYVFMRRGTMEHLSCLSRRSARSSVDSRQTLGSAKSQP</sequence>
<dbReference type="GeneID" id="114870504"/>
<protein>
    <submittedName>
        <fullName evidence="13">Mas-related G-protein coupled receptor member B4-like</fullName>
    </submittedName>
</protein>
<dbReference type="InterPro" id="IPR000276">
    <property type="entry name" value="GPCR_Rhodpsn"/>
</dbReference>
<feature type="chain" id="PRO_5028296398" evidence="10">
    <location>
        <begin position="24"/>
        <end position="224"/>
    </location>
</feature>
<keyword evidence="2 9" id="KW-0812">Transmembrane</keyword>
<evidence type="ECO:0000256" key="1">
    <source>
        <dbReference type="ARBA" id="ARBA00004141"/>
    </source>
</evidence>
<proteinExistence type="predicted"/>
<dbReference type="GO" id="GO:0007200">
    <property type="term" value="P:phospholipase C-activating G protein-coupled receptor signaling pathway"/>
    <property type="evidence" value="ECO:0007669"/>
    <property type="project" value="TreeGrafter"/>
</dbReference>
<dbReference type="InParanoid" id="A0A6P7PS47"/>
<comment type="subcellular location">
    <subcellularLocation>
        <location evidence="1">Membrane</location>
        <topology evidence="1">Multi-pass membrane protein</topology>
    </subcellularLocation>
</comment>
<dbReference type="KEGG" id="bspl:114870504"/>
<keyword evidence="8" id="KW-0807">Transducer</keyword>
<evidence type="ECO:0000259" key="11">
    <source>
        <dbReference type="PROSITE" id="PS50262"/>
    </source>
</evidence>
<dbReference type="SUPFAM" id="SSF81321">
    <property type="entry name" value="Family A G protein-coupled receptor-like"/>
    <property type="match status" value="1"/>
</dbReference>
<dbReference type="RefSeq" id="XP_029031028.1">
    <property type="nucleotide sequence ID" value="XM_029175195.3"/>
</dbReference>
<evidence type="ECO:0000256" key="5">
    <source>
        <dbReference type="ARBA" id="ARBA00023136"/>
    </source>
</evidence>
<dbReference type="PROSITE" id="PS50262">
    <property type="entry name" value="G_PROTEIN_RECEP_F1_2"/>
    <property type="match status" value="1"/>
</dbReference>
<evidence type="ECO:0000313" key="12">
    <source>
        <dbReference type="Proteomes" id="UP000515150"/>
    </source>
</evidence>
<dbReference type="InterPro" id="IPR017452">
    <property type="entry name" value="GPCR_Rhodpsn_7TM"/>
</dbReference>
<reference evidence="13" key="1">
    <citation type="submission" date="2025-08" db="UniProtKB">
        <authorList>
            <consortium name="RefSeq"/>
        </authorList>
    </citation>
    <scope>IDENTIFICATION</scope>
</reference>
<keyword evidence="10" id="KW-0732">Signal</keyword>
<accession>A0A6P7PS47</accession>
<keyword evidence="3 9" id="KW-1133">Transmembrane helix</keyword>
<feature type="transmembrane region" description="Helical" evidence="9">
    <location>
        <begin position="138"/>
        <end position="161"/>
    </location>
</feature>
<feature type="transmembrane region" description="Helical" evidence="9">
    <location>
        <begin position="67"/>
        <end position="89"/>
    </location>
</feature>
<evidence type="ECO:0000256" key="6">
    <source>
        <dbReference type="ARBA" id="ARBA00023170"/>
    </source>
</evidence>
<dbReference type="GO" id="GO:0004930">
    <property type="term" value="F:G protein-coupled receptor activity"/>
    <property type="evidence" value="ECO:0007669"/>
    <property type="project" value="UniProtKB-KW"/>
</dbReference>
<dbReference type="Gene3D" id="1.20.1070.10">
    <property type="entry name" value="Rhodopsin 7-helix transmembrane proteins"/>
    <property type="match status" value="1"/>
</dbReference>
<evidence type="ECO:0000256" key="3">
    <source>
        <dbReference type="ARBA" id="ARBA00022989"/>
    </source>
</evidence>
<evidence type="ECO:0000256" key="8">
    <source>
        <dbReference type="ARBA" id="ARBA00023224"/>
    </source>
</evidence>
<gene>
    <name evidence="13" type="primary">LOC114870504</name>
</gene>
<keyword evidence="4" id="KW-0297">G-protein coupled receptor</keyword>
<evidence type="ECO:0000256" key="4">
    <source>
        <dbReference type="ARBA" id="ARBA00023040"/>
    </source>
</evidence>
<dbReference type="AlphaFoldDB" id="A0A6P7PS47"/>
<dbReference type="OrthoDB" id="5961704at2759"/>
<feature type="signal peptide" evidence="10">
    <location>
        <begin position="1"/>
        <end position="23"/>
    </location>
</feature>
<name>A0A6P7PS47_BETSP</name>
<feature type="transmembrane region" description="Helical" evidence="9">
    <location>
        <begin position="33"/>
        <end position="55"/>
    </location>
</feature>
<feature type="transmembrane region" description="Helical" evidence="9">
    <location>
        <begin position="95"/>
        <end position="118"/>
    </location>
</feature>
<evidence type="ECO:0000256" key="7">
    <source>
        <dbReference type="ARBA" id="ARBA00023180"/>
    </source>
</evidence>
<dbReference type="Pfam" id="PF00001">
    <property type="entry name" value="7tm_1"/>
    <property type="match status" value="1"/>
</dbReference>
<dbReference type="PANTHER" id="PTHR24232">
    <property type="entry name" value="G-PROTEIN COUPLED RECEPTOR"/>
    <property type="match status" value="1"/>
</dbReference>
<keyword evidence="6" id="KW-0675">Receptor</keyword>
<feature type="domain" description="G-protein coupled receptors family 1 profile" evidence="11">
    <location>
        <begin position="1"/>
        <end position="161"/>
    </location>
</feature>
<dbReference type="PROSITE" id="PS00237">
    <property type="entry name" value="G_PROTEIN_RECEP_F1_1"/>
    <property type="match status" value="1"/>
</dbReference>
<dbReference type="PANTHER" id="PTHR24232:SF85">
    <property type="entry name" value="G-PROTEIN COUPLED RECEPTOR 4"/>
    <property type="match status" value="1"/>
</dbReference>
<dbReference type="GO" id="GO:0005886">
    <property type="term" value="C:plasma membrane"/>
    <property type="evidence" value="ECO:0007669"/>
    <property type="project" value="TreeGrafter"/>
</dbReference>
<organism evidence="12 13">
    <name type="scientific">Betta splendens</name>
    <name type="common">Siamese fighting fish</name>
    <dbReference type="NCBI Taxonomy" id="158456"/>
    <lineage>
        <taxon>Eukaryota</taxon>
        <taxon>Metazoa</taxon>
        <taxon>Chordata</taxon>
        <taxon>Craniata</taxon>
        <taxon>Vertebrata</taxon>
        <taxon>Euteleostomi</taxon>
        <taxon>Actinopterygii</taxon>
        <taxon>Neopterygii</taxon>
        <taxon>Teleostei</taxon>
        <taxon>Neoteleostei</taxon>
        <taxon>Acanthomorphata</taxon>
        <taxon>Anabantaria</taxon>
        <taxon>Anabantiformes</taxon>
        <taxon>Anabantoidei</taxon>
        <taxon>Osphronemidae</taxon>
        <taxon>Betta</taxon>
    </lineage>
</organism>
<evidence type="ECO:0000256" key="9">
    <source>
        <dbReference type="SAM" id="Phobius"/>
    </source>
</evidence>
<keyword evidence="5 9" id="KW-0472">Membrane</keyword>
<evidence type="ECO:0000313" key="13">
    <source>
        <dbReference type="RefSeq" id="XP_029031028.1"/>
    </source>
</evidence>
<dbReference type="GO" id="GO:0035025">
    <property type="term" value="P:positive regulation of Rho protein signal transduction"/>
    <property type="evidence" value="ECO:0007669"/>
    <property type="project" value="TreeGrafter"/>
</dbReference>
<keyword evidence="7" id="KW-0325">Glycoprotein</keyword>
<evidence type="ECO:0000256" key="2">
    <source>
        <dbReference type="ARBA" id="ARBA00022692"/>
    </source>
</evidence>
<keyword evidence="12" id="KW-1185">Reference proteome</keyword>
<dbReference type="Proteomes" id="UP000515150">
    <property type="component" value="Chromosome 15"/>
</dbReference>
<feature type="transmembrane region" description="Helical" evidence="9">
    <location>
        <begin position="167"/>
        <end position="190"/>
    </location>
</feature>